<evidence type="ECO:0000313" key="1">
    <source>
        <dbReference type="EMBL" id="GAA4651092.1"/>
    </source>
</evidence>
<evidence type="ECO:0000313" key="2">
    <source>
        <dbReference type="Proteomes" id="UP001500604"/>
    </source>
</evidence>
<dbReference type="EMBL" id="BAABFL010000437">
    <property type="protein sequence ID" value="GAA4651092.1"/>
    <property type="molecule type" value="Genomic_DNA"/>
</dbReference>
<accession>A0ABP8V812</accession>
<name>A0ABP8V812_9GAMM</name>
<keyword evidence="2" id="KW-1185">Reference proteome</keyword>
<dbReference type="Proteomes" id="UP001500604">
    <property type="component" value="Unassembled WGS sequence"/>
</dbReference>
<proteinExistence type="predicted"/>
<gene>
    <name evidence="1" type="ORF">GCM10023116_33750</name>
</gene>
<comment type="caution">
    <text evidence="1">The sequence shown here is derived from an EMBL/GenBank/DDBJ whole genome shotgun (WGS) entry which is preliminary data.</text>
</comment>
<protein>
    <submittedName>
        <fullName evidence="1">Uncharacterized protein</fullName>
    </submittedName>
</protein>
<organism evidence="1 2">
    <name type="scientific">Kistimonas scapharcae</name>
    <dbReference type="NCBI Taxonomy" id="1036133"/>
    <lineage>
        <taxon>Bacteria</taxon>
        <taxon>Pseudomonadati</taxon>
        <taxon>Pseudomonadota</taxon>
        <taxon>Gammaproteobacteria</taxon>
        <taxon>Oceanospirillales</taxon>
        <taxon>Endozoicomonadaceae</taxon>
        <taxon>Kistimonas</taxon>
    </lineage>
</organism>
<reference evidence="2" key="1">
    <citation type="journal article" date="2019" name="Int. J. Syst. Evol. Microbiol.">
        <title>The Global Catalogue of Microorganisms (GCM) 10K type strain sequencing project: providing services to taxonomists for standard genome sequencing and annotation.</title>
        <authorList>
            <consortium name="The Broad Institute Genomics Platform"/>
            <consortium name="The Broad Institute Genome Sequencing Center for Infectious Disease"/>
            <person name="Wu L."/>
            <person name="Ma J."/>
        </authorList>
    </citation>
    <scope>NUCLEOTIDE SEQUENCE [LARGE SCALE GENOMIC DNA]</scope>
    <source>
        <strain evidence="2">JCM 17805</strain>
    </source>
</reference>
<sequence>MDSAKYSACHEDWYSSHNPANEKTQGLAISVVMFRLWLLEVLGLSLFNWDTGEPGCTLLRGT</sequence>